<sequence>MLIAALELMSKALTVFAGISSIFVWDRLNLAGKETFFIIKV</sequence>
<evidence type="ECO:0000313" key="1">
    <source>
        <dbReference type="EMBL" id="AUB38068.1"/>
    </source>
</evidence>
<dbReference type="AlphaFoldDB" id="A0A2K8SRP5"/>
<gene>
    <name evidence="1" type="ORF">COO91_04027</name>
</gene>
<dbReference type="Proteomes" id="UP000232003">
    <property type="component" value="Chromosome"/>
</dbReference>
<accession>A0A2K8SRP5</accession>
<dbReference type="KEGG" id="nfl:COO91_04027"/>
<reference evidence="1 2" key="1">
    <citation type="submission" date="2017-11" db="EMBL/GenBank/DDBJ databases">
        <title>Complete genome of a free-living desiccation-tolerant cyanobacterium and its photosynthetic adaptation to extreme terrestrial habitat.</title>
        <authorList>
            <person name="Shang J."/>
        </authorList>
    </citation>
    <scope>NUCLEOTIDE SEQUENCE [LARGE SCALE GENOMIC DNA]</scope>
    <source>
        <strain evidence="1 2">CCNUN1</strain>
    </source>
</reference>
<protein>
    <submittedName>
        <fullName evidence="1">Uncharacterized protein</fullName>
    </submittedName>
</protein>
<keyword evidence="2" id="KW-1185">Reference proteome</keyword>
<name>A0A2K8SRP5_9NOSO</name>
<organism evidence="1 2">
    <name type="scientific">Nostoc flagelliforme CCNUN1</name>
    <dbReference type="NCBI Taxonomy" id="2038116"/>
    <lineage>
        <taxon>Bacteria</taxon>
        <taxon>Bacillati</taxon>
        <taxon>Cyanobacteriota</taxon>
        <taxon>Cyanophyceae</taxon>
        <taxon>Nostocales</taxon>
        <taxon>Nostocaceae</taxon>
        <taxon>Nostoc</taxon>
    </lineage>
</organism>
<evidence type="ECO:0000313" key="2">
    <source>
        <dbReference type="Proteomes" id="UP000232003"/>
    </source>
</evidence>
<proteinExistence type="predicted"/>
<dbReference type="EMBL" id="CP024785">
    <property type="protein sequence ID" value="AUB38068.1"/>
    <property type="molecule type" value="Genomic_DNA"/>
</dbReference>